<dbReference type="GO" id="GO:0008714">
    <property type="term" value="F:AMP nucleosidase activity"/>
    <property type="evidence" value="ECO:0007669"/>
    <property type="project" value="UniProtKB-EC"/>
</dbReference>
<dbReference type="EMBL" id="CP066681">
    <property type="protein sequence ID" value="QQG37028.1"/>
    <property type="molecule type" value="Genomic_DNA"/>
</dbReference>
<dbReference type="Gene3D" id="3.40.50.450">
    <property type="match status" value="1"/>
</dbReference>
<protein>
    <recommendedName>
        <fullName evidence="3">AMP nucleosidase</fullName>
        <ecNumber evidence="2">3.2.2.4</ecNumber>
    </recommendedName>
    <alternativeName>
        <fullName evidence="3">AMP nucleosidase</fullName>
    </alternativeName>
</protein>
<reference evidence="4 5" key="1">
    <citation type="submission" date="2020-07" db="EMBL/GenBank/DDBJ databases">
        <title>Huge and variable diversity of episymbiotic CPR bacteria and DPANN archaea in groundwater ecosystems.</title>
        <authorList>
            <person name="He C.Y."/>
            <person name="Keren R."/>
            <person name="Whittaker M."/>
            <person name="Farag I.F."/>
            <person name="Doudna J."/>
            <person name="Cate J.H.D."/>
            <person name="Banfield J.F."/>
        </authorList>
    </citation>
    <scope>NUCLEOTIDE SEQUENCE [LARGE SCALE GENOMIC DNA]</scope>
    <source>
        <strain evidence="4">NC_groundwater_70_Ag_B-0.1um_54_66</strain>
    </source>
</reference>
<dbReference type="Pfam" id="PF03641">
    <property type="entry name" value="Lysine_decarbox"/>
    <property type="match status" value="1"/>
</dbReference>
<dbReference type="AlphaFoldDB" id="A0A7T5R3U1"/>
<evidence type="ECO:0000256" key="3">
    <source>
        <dbReference type="ARBA" id="ARBA00031983"/>
    </source>
</evidence>
<evidence type="ECO:0000313" key="4">
    <source>
        <dbReference type="EMBL" id="QQG37028.1"/>
    </source>
</evidence>
<proteinExistence type="predicted"/>
<gene>
    <name evidence="4" type="ORF">HYS17_04490</name>
</gene>
<dbReference type="InterPro" id="IPR031100">
    <property type="entry name" value="LOG_fam"/>
</dbReference>
<name>A0A7T5R3U1_9BACT</name>
<dbReference type="EC" id="3.2.2.4" evidence="2"/>
<accession>A0A7T5R3U1</accession>
<dbReference type="Proteomes" id="UP000595362">
    <property type="component" value="Chromosome"/>
</dbReference>
<organism evidence="4 5">
    <name type="scientific">Micavibrio aeruginosavorus</name>
    <dbReference type="NCBI Taxonomy" id="349221"/>
    <lineage>
        <taxon>Bacteria</taxon>
        <taxon>Pseudomonadati</taxon>
        <taxon>Bdellovibrionota</taxon>
        <taxon>Bdellovibrionia</taxon>
        <taxon>Bdellovibrionales</taxon>
        <taxon>Pseudobdellovibrionaceae</taxon>
        <taxon>Micavibrio</taxon>
    </lineage>
</organism>
<dbReference type="SUPFAM" id="SSF102405">
    <property type="entry name" value="MCP/YpsA-like"/>
    <property type="match status" value="1"/>
</dbReference>
<evidence type="ECO:0000256" key="1">
    <source>
        <dbReference type="ARBA" id="ARBA00000274"/>
    </source>
</evidence>
<evidence type="ECO:0000313" key="5">
    <source>
        <dbReference type="Proteomes" id="UP000595362"/>
    </source>
</evidence>
<comment type="catalytic activity">
    <reaction evidence="1">
        <text>AMP + H2O = D-ribose 5-phosphate + adenine</text>
        <dbReference type="Rhea" id="RHEA:20129"/>
        <dbReference type="ChEBI" id="CHEBI:15377"/>
        <dbReference type="ChEBI" id="CHEBI:16708"/>
        <dbReference type="ChEBI" id="CHEBI:78346"/>
        <dbReference type="ChEBI" id="CHEBI:456215"/>
        <dbReference type="EC" id="3.2.2.4"/>
    </reaction>
</comment>
<evidence type="ECO:0000256" key="2">
    <source>
        <dbReference type="ARBA" id="ARBA00011985"/>
    </source>
</evidence>
<sequence length="911" mass="101799">MSGDQLTQVEKETLKHRLDWTERVLDGMLKGEKPAINTAAVDEKWLYDQLTRMYAGHYLSSPANSYVTLPGEGEKEIAAKGDTRFHPLPSRFILSESRKARQELESANIHNYHILGTDDQPAVDADHYVCTSAAIGALHQAVALMQQNLALPEGQKKLLVLQNRNGFWDEIVNGLGLKQDIVRQALGMAVTADTESTKNAILFSGKDIQKKLAPSTKSQMFPNGMEMQFGSTQPKKADETGQIILHENMKAGLRDAVVPLHWFLSADEISKTYEGNGFEKIESMMTRIYDQIGYDEVCKRLCDRGYDPERTVFVANDTGWALNVDFSQEPEFAAAKAEIVPGKQWPDVELGPIVDAMGGITRFMGALQKCYERKGLSEPLHYRDTQLYMLFKLVPERKDVHVHSYFGTSTGFVTFDPRPNMKGSLYTEHFCVPDGQPEGAKGKTQAELGGRYLLTDSPQARTVRAISHDFNLPKSLKPLFDHHAKDRNHRHKLRLLTQDNWLEGIKSGSGGAGFARVAGEEGWKLSGKKYDAFEEYAEAADAIYLGAHSSAILDDYETHNARLSLLFCKAGTHKQILHDVMYGKTLMIANPDLRFFSENGATHQNWSDPAMGERFLDYLRSLDPAEHPWGRQLLLYRYFHENSLIKQQPKYIWTQVEGQPLSVVLREACDKHASHAVTRYTKEEYGDDRHDLFAVTVLGSASTRSPLYTDSAYYLGYECAREGIHGRSGGGRYGIMGAFSRGMTDYQDAHPQQADRSHLSAIQMPRTVQFEGLALDIGAMDKQKNRYVAIEPGMDPRMISLFRSDVMIADAGGLGTLEEIFYFISLKQAGHPVVKDKPLIIINHAHLGSEAIHLYDPLLATLSAKDRQDVHVVTTPQEAMDLALTFRKQGYKPRNPAAAPGGAGEGLRLAL</sequence>